<proteinExistence type="predicted"/>
<accession>C9RG42</accession>
<dbReference type="Proteomes" id="UP000002063">
    <property type="component" value="Chromosome"/>
</dbReference>
<dbReference type="eggNOG" id="arCOG09664">
    <property type="taxonomic scope" value="Archaea"/>
</dbReference>
<sequence length="242" mass="28296">MNFEDENDLFKKALEEKEKGNYDDAIYYLDWASLIAFAKGNLRKIKEIEEILSELEGKTDYLSLYASFFIKITNLMIKKEKLSDNIIDEFFEMVVEGIEETKPEIKFAIMSLKRIVNYMESMNQTAPDWVYEWIKDREEMIKEIEKFNPEKDKVLIQSKDFKKGFVMGTFVGGELDKSKMKIVKRAKMEFGIIEVDGAVIEIPLMAMNFTGGVFTAKGVKNEEHLKKIIKTIEDLMIDVYFY</sequence>
<reference evidence="1" key="1">
    <citation type="submission" date="2009-10" db="EMBL/GenBank/DDBJ databases">
        <title>Complete sequence of chromosome of Methanocaldococcus vulcanius M7.</title>
        <authorList>
            <consortium name="US DOE Joint Genome Institute"/>
            <person name="Lucas S."/>
            <person name="Copeland A."/>
            <person name="Lapidus A."/>
            <person name="Glavina del Rio T."/>
            <person name="Dalin E."/>
            <person name="Tice H."/>
            <person name="Bruce D."/>
            <person name="Goodwin L."/>
            <person name="Pitluck S."/>
            <person name="Lcollab F.I."/>
            <person name="Brettin T."/>
            <person name="Detter J.C."/>
            <person name="Han C."/>
            <person name="Tapia R."/>
            <person name="Kuske C.R."/>
            <person name="Schmutz J."/>
            <person name="Larimer F."/>
            <person name="Land M."/>
            <person name="Hauser L."/>
            <person name="Kyrpides N."/>
            <person name="Ovchinikova G."/>
            <person name="Sieprawska-Lupa M."/>
            <person name="Whitman W.B."/>
            <person name="Woyke T."/>
        </authorList>
    </citation>
    <scope>NUCLEOTIDE SEQUENCE [LARGE SCALE GENOMIC DNA]</scope>
    <source>
        <strain evidence="1">M7</strain>
    </source>
</reference>
<keyword evidence="2" id="KW-1185">Reference proteome</keyword>
<dbReference type="GeneID" id="8513023"/>
<dbReference type="OrthoDB" id="65781at2157"/>
<gene>
    <name evidence="1" type="ordered locus">Metvu_0686</name>
</gene>
<dbReference type="KEGG" id="mvu:Metvu_0686"/>
<protein>
    <submittedName>
        <fullName evidence="1">Uncharacterized protein</fullName>
    </submittedName>
</protein>
<name>C9RG42_METVM</name>
<evidence type="ECO:0000313" key="1">
    <source>
        <dbReference type="EMBL" id="ACX72544.1"/>
    </source>
</evidence>
<dbReference type="RefSeq" id="WP_015732765.1">
    <property type="nucleotide sequence ID" value="NC_013407.1"/>
</dbReference>
<evidence type="ECO:0000313" key="2">
    <source>
        <dbReference type="Proteomes" id="UP000002063"/>
    </source>
</evidence>
<dbReference type="HOGENOM" id="CLU_1105213_0_0_2"/>
<dbReference type="EMBL" id="CP001787">
    <property type="protein sequence ID" value="ACX72544.1"/>
    <property type="molecule type" value="Genomic_DNA"/>
</dbReference>
<dbReference type="AlphaFoldDB" id="C9RG42"/>
<organism evidence="1 2">
    <name type="scientific">Methanocaldococcus vulcanius (strain ATCC 700851 / DSM 12094 / M7)</name>
    <name type="common">Methanococcus vulcanius</name>
    <dbReference type="NCBI Taxonomy" id="579137"/>
    <lineage>
        <taxon>Archaea</taxon>
        <taxon>Methanobacteriati</taxon>
        <taxon>Methanobacteriota</taxon>
        <taxon>Methanomada group</taxon>
        <taxon>Methanococci</taxon>
        <taxon>Methanococcales</taxon>
        <taxon>Methanocaldococcaceae</taxon>
        <taxon>Methanocaldococcus</taxon>
    </lineage>
</organism>